<sequence>MNLPAPLWRYWQAIWSVDYQASVQVNMSGDMRFRRDGDVDIFEGTKWVDVVLQTRGNGLFMYEPGDSGCVETCVPSMAWVLEHICLEVRPTSAAMTLPPAAGVYGSLNGAILYLLERQGDERAFLAIYFPLMDECRATCDYLRRCSLTYLRCLQGADTDGLINACENVHTIEALRYSHEYMRHQKDMMRLDNTLLMSQYSANKQAFSESTEIQMHESSVLKEQLERCLDRIDVLESNAKSSERTITGLKEENAHLIEVAATLRPNMTTTKPMVSDQNAAKDKNVRQEYGSNDAEVVRLRNELALLRKENARITNRYNSYKREVNQEYERLEEFIYHGAIYEMLMYWILCNDLKVEYYETCHTMTPEAHQAFCERIQHAQDEFRTCITIARASYINCRTHIFNELLGSIDGAKLELPPAKRLLKMALERLNCFFEPDSSHVNMSEPVWMNQENIDGIVGRMLYNNMDHAWYNKLSYVSALNPVLTNDAASESMMLTLKRQLYESLSQNESLKTQVAALQKMTGSTSHWKQIWKRTLE</sequence>
<dbReference type="Proteomes" id="UP001195914">
    <property type="component" value="Unassembled WGS sequence"/>
</dbReference>
<reference evidence="2" key="1">
    <citation type="journal article" date="2014" name="Nucleic Acids Res.">
        <title>The evolutionary dynamics of variant antigen genes in Babesia reveal a history of genomic innovation underlying host-parasite interaction.</title>
        <authorList>
            <person name="Jackson A.P."/>
            <person name="Otto T.D."/>
            <person name="Darby A."/>
            <person name="Ramaprasad A."/>
            <person name="Xia D."/>
            <person name="Echaide I.E."/>
            <person name="Farber M."/>
            <person name="Gahlot S."/>
            <person name="Gamble J."/>
            <person name="Gupta D."/>
            <person name="Gupta Y."/>
            <person name="Jackson L."/>
            <person name="Malandrin L."/>
            <person name="Malas T.B."/>
            <person name="Moussa E."/>
            <person name="Nair M."/>
            <person name="Reid A.J."/>
            <person name="Sanders M."/>
            <person name="Sharma J."/>
            <person name="Tracey A."/>
            <person name="Quail M.A."/>
            <person name="Weir W."/>
            <person name="Wastling J.M."/>
            <person name="Hall N."/>
            <person name="Willadsen P."/>
            <person name="Lingelbach K."/>
            <person name="Shiels B."/>
            <person name="Tait A."/>
            <person name="Berriman M."/>
            <person name="Allred D.R."/>
            <person name="Pain A."/>
        </authorList>
    </citation>
    <scope>NUCLEOTIDE SEQUENCE</scope>
    <source>
        <strain evidence="2">1802A</strain>
    </source>
</reference>
<dbReference type="AlphaFoldDB" id="A0AAD9GID2"/>
<dbReference type="EMBL" id="JAHBMH010000024">
    <property type="protein sequence ID" value="KAK1938718.1"/>
    <property type="molecule type" value="Genomic_DNA"/>
</dbReference>
<evidence type="ECO:0000313" key="2">
    <source>
        <dbReference type="EMBL" id="KAK1938718.1"/>
    </source>
</evidence>
<gene>
    <name evidence="2" type="ORF">X943_003768</name>
</gene>
<organism evidence="2 3">
    <name type="scientific">Babesia divergens</name>
    <dbReference type="NCBI Taxonomy" id="32595"/>
    <lineage>
        <taxon>Eukaryota</taxon>
        <taxon>Sar</taxon>
        <taxon>Alveolata</taxon>
        <taxon>Apicomplexa</taxon>
        <taxon>Aconoidasida</taxon>
        <taxon>Piroplasmida</taxon>
        <taxon>Babesiidae</taxon>
        <taxon>Babesia</taxon>
    </lineage>
</organism>
<feature type="coiled-coil region" evidence="1">
    <location>
        <begin position="295"/>
        <end position="322"/>
    </location>
</feature>
<feature type="coiled-coil region" evidence="1">
    <location>
        <begin position="217"/>
        <end position="251"/>
    </location>
</feature>
<keyword evidence="1" id="KW-0175">Coiled coil</keyword>
<evidence type="ECO:0000313" key="3">
    <source>
        <dbReference type="Proteomes" id="UP001195914"/>
    </source>
</evidence>
<name>A0AAD9GID2_BABDI</name>
<accession>A0AAD9GID2</accession>
<evidence type="ECO:0000256" key="1">
    <source>
        <dbReference type="SAM" id="Coils"/>
    </source>
</evidence>
<reference evidence="2" key="2">
    <citation type="submission" date="2021-05" db="EMBL/GenBank/DDBJ databases">
        <authorList>
            <person name="Pain A."/>
        </authorList>
    </citation>
    <scope>NUCLEOTIDE SEQUENCE</scope>
    <source>
        <strain evidence="2">1802A</strain>
    </source>
</reference>
<keyword evidence="3" id="KW-1185">Reference proteome</keyword>
<protein>
    <submittedName>
        <fullName evidence="2">Uncharacterized protein</fullName>
    </submittedName>
</protein>
<proteinExistence type="predicted"/>
<comment type="caution">
    <text evidence="2">The sequence shown here is derived from an EMBL/GenBank/DDBJ whole genome shotgun (WGS) entry which is preliminary data.</text>
</comment>